<evidence type="ECO:0000256" key="6">
    <source>
        <dbReference type="ARBA" id="ARBA00022801"/>
    </source>
</evidence>
<dbReference type="SUPFAM" id="SSF102712">
    <property type="entry name" value="JAB1/MPN domain"/>
    <property type="match status" value="1"/>
</dbReference>
<dbReference type="CDD" id="cd08066">
    <property type="entry name" value="MPN_AMSH_like"/>
    <property type="match status" value="1"/>
</dbReference>
<evidence type="ECO:0000313" key="11">
    <source>
        <dbReference type="EMBL" id="CAK9854760.1"/>
    </source>
</evidence>
<keyword evidence="6" id="KW-0378">Hydrolase</keyword>
<evidence type="ECO:0000256" key="4">
    <source>
        <dbReference type="ARBA" id="ARBA00022723"/>
    </source>
</evidence>
<comment type="caution">
    <text evidence="11">The sequence shown here is derived from an EMBL/GenBank/DDBJ whole genome shotgun (WGS) entry which is preliminary data.</text>
</comment>
<name>A0ABP0ZWK8_9BRYO</name>
<sequence>LFVEKIPQHIEYRNSSANEKAMAKANCKQIFPIAEELKSKLLAKYEVEYNLWISHKKSKEEELEEEILKLKQENDRKREAFEAQKLAQLQYKLNKQIEHKKESQKFDLSLVEPKSALDSDFDLKQTDCLPKVDRSTKPSLLSFNDKCDDSLRKVIIPQSLVEKFLLIAKKNTELNIETCAILCGKFARNAFTITHVLVPKQIGTADSCLTDNEEEVFAVQDKHDLITVGWIHTHPTQSSFMSSIDLHTHCSYQLMLPEAIAIVCAPKLDQIGCFSLTDSYGLQFIANCKLTSFHPHPKDPPLYQESQHISFDDTIEVNLIDLR</sequence>
<gene>
    <name evidence="11" type="ORF">CSSPJE1EN2_LOCUS24692</name>
</gene>
<proteinExistence type="inferred from homology"/>
<comment type="cofactor">
    <cofactor evidence="1">
        <name>Zn(2+)</name>
        <dbReference type="ChEBI" id="CHEBI:29105"/>
    </cofactor>
</comment>
<dbReference type="PANTHER" id="PTHR12947">
    <property type="entry name" value="AMSH-LIKE PROTEASE"/>
    <property type="match status" value="1"/>
</dbReference>
<dbReference type="SMART" id="SM00232">
    <property type="entry name" value="JAB_MPN"/>
    <property type="match status" value="1"/>
</dbReference>
<evidence type="ECO:0000256" key="5">
    <source>
        <dbReference type="ARBA" id="ARBA00022786"/>
    </source>
</evidence>
<protein>
    <recommendedName>
        <fullName evidence="10">MPN domain-containing protein</fullName>
    </recommendedName>
</protein>
<evidence type="ECO:0000256" key="3">
    <source>
        <dbReference type="ARBA" id="ARBA00022670"/>
    </source>
</evidence>
<feature type="coiled-coil region" evidence="9">
    <location>
        <begin position="53"/>
        <end position="80"/>
    </location>
</feature>
<keyword evidence="5" id="KW-0833">Ubl conjugation pathway</keyword>
<keyword evidence="8" id="KW-0482">Metalloprotease</keyword>
<dbReference type="InterPro" id="IPR015063">
    <property type="entry name" value="USP8_dimer"/>
</dbReference>
<evidence type="ECO:0000259" key="10">
    <source>
        <dbReference type="PROSITE" id="PS50249"/>
    </source>
</evidence>
<evidence type="ECO:0000256" key="2">
    <source>
        <dbReference type="ARBA" id="ARBA00010981"/>
    </source>
</evidence>
<evidence type="ECO:0000313" key="12">
    <source>
        <dbReference type="Proteomes" id="UP001497522"/>
    </source>
</evidence>
<feature type="non-terminal residue" evidence="11">
    <location>
        <position position="1"/>
    </location>
</feature>
<dbReference type="Gene3D" id="3.40.140.10">
    <property type="entry name" value="Cytidine Deaminase, domain 2"/>
    <property type="match status" value="1"/>
</dbReference>
<dbReference type="Proteomes" id="UP001497522">
    <property type="component" value="Unassembled WGS sequence"/>
</dbReference>
<comment type="similarity">
    <text evidence="2">Belongs to the peptidase M67C family.</text>
</comment>
<accession>A0ABP0ZWK8</accession>
<dbReference type="InterPro" id="IPR044098">
    <property type="entry name" value="STAMBP/STALP-like_MPN"/>
</dbReference>
<dbReference type="PROSITE" id="PS50249">
    <property type="entry name" value="MPN"/>
    <property type="match status" value="1"/>
</dbReference>
<dbReference type="InterPro" id="IPR000555">
    <property type="entry name" value="JAMM/MPN+_dom"/>
</dbReference>
<keyword evidence="7" id="KW-0862">Zinc</keyword>
<evidence type="ECO:0000256" key="8">
    <source>
        <dbReference type="ARBA" id="ARBA00023049"/>
    </source>
</evidence>
<organism evidence="11 12">
    <name type="scientific">Sphagnum jensenii</name>
    <dbReference type="NCBI Taxonomy" id="128206"/>
    <lineage>
        <taxon>Eukaryota</taxon>
        <taxon>Viridiplantae</taxon>
        <taxon>Streptophyta</taxon>
        <taxon>Embryophyta</taxon>
        <taxon>Bryophyta</taxon>
        <taxon>Sphagnophytina</taxon>
        <taxon>Sphagnopsida</taxon>
        <taxon>Sphagnales</taxon>
        <taxon>Sphagnaceae</taxon>
        <taxon>Sphagnum</taxon>
    </lineage>
</organism>
<dbReference type="EMBL" id="CAXHBF010000003">
    <property type="protein sequence ID" value="CAK9854760.1"/>
    <property type="molecule type" value="Genomic_DNA"/>
</dbReference>
<dbReference type="PANTHER" id="PTHR12947:SF13">
    <property type="entry name" value="FI19924P1"/>
    <property type="match status" value="1"/>
</dbReference>
<dbReference type="Pfam" id="PF08969">
    <property type="entry name" value="USP8_dimer"/>
    <property type="match status" value="1"/>
</dbReference>
<reference evidence="11" key="1">
    <citation type="submission" date="2024-03" db="EMBL/GenBank/DDBJ databases">
        <authorList>
            <consortium name="ELIXIR-Norway"/>
            <consortium name="Elixir Norway"/>
        </authorList>
    </citation>
    <scope>NUCLEOTIDE SEQUENCE</scope>
</reference>
<keyword evidence="12" id="KW-1185">Reference proteome</keyword>
<keyword evidence="4" id="KW-0479">Metal-binding</keyword>
<keyword evidence="9" id="KW-0175">Coiled coil</keyword>
<evidence type="ECO:0000256" key="1">
    <source>
        <dbReference type="ARBA" id="ARBA00001947"/>
    </source>
</evidence>
<dbReference type="Gene3D" id="1.20.58.80">
    <property type="entry name" value="Phosphotransferase system, lactose/cellobiose-type IIA subunit"/>
    <property type="match status" value="1"/>
</dbReference>
<dbReference type="InterPro" id="IPR037518">
    <property type="entry name" value="MPN"/>
</dbReference>
<evidence type="ECO:0000256" key="7">
    <source>
        <dbReference type="ARBA" id="ARBA00022833"/>
    </source>
</evidence>
<dbReference type="Pfam" id="PF01398">
    <property type="entry name" value="JAB"/>
    <property type="match status" value="1"/>
</dbReference>
<feature type="domain" description="MPN" evidence="10">
    <location>
        <begin position="154"/>
        <end position="283"/>
    </location>
</feature>
<keyword evidence="3" id="KW-0645">Protease</keyword>
<evidence type="ECO:0000256" key="9">
    <source>
        <dbReference type="SAM" id="Coils"/>
    </source>
</evidence>